<accession>A0A3Q0JD53</accession>
<dbReference type="FunFam" id="3.20.70.20:FF:000035">
    <property type="entry name" value="Predicted protein"/>
    <property type="match status" value="2"/>
</dbReference>
<dbReference type="STRING" id="121845.A0A3Q0JD53"/>
<dbReference type="GO" id="GO:0005524">
    <property type="term" value="F:ATP binding"/>
    <property type="evidence" value="ECO:0007669"/>
    <property type="project" value="TreeGrafter"/>
</dbReference>
<evidence type="ECO:0000313" key="5">
    <source>
        <dbReference type="RefSeq" id="XP_026684878.1"/>
    </source>
</evidence>
<evidence type="ECO:0000259" key="3">
    <source>
        <dbReference type="PROSITE" id="PS00089"/>
    </source>
</evidence>
<dbReference type="PRINTS" id="PR01183">
    <property type="entry name" value="RIBORDTASEM1"/>
</dbReference>
<dbReference type="AlphaFoldDB" id="A0A3Q0JD53"/>
<evidence type="ECO:0000256" key="1">
    <source>
        <dbReference type="ARBA" id="ARBA00010406"/>
    </source>
</evidence>
<dbReference type="PANTHER" id="PTHR11573">
    <property type="entry name" value="RIBONUCLEOSIDE-DIPHOSPHATE REDUCTASE LARGE CHAIN"/>
    <property type="match status" value="1"/>
</dbReference>
<dbReference type="InterPro" id="IPR039718">
    <property type="entry name" value="Rrm1"/>
</dbReference>
<dbReference type="KEGG" id="dci:103516780"/>
<dbReference type="SUPFAM" id="SSF51998">
    <property type="entry name" value="PFL-like glycyl radical enzymes"/>
    <property type="match status" value="3"/>
</dbReference>
<dbReference type="InterPro" id="IPR013346">
    <property type="entry name" value="NrdE_NrdA_C"/>
</dbReference>
<dbReference type="GO" id="GO:0009263">
    <property type="term" value="P:deoxyribonucleotide biosynthetic process"/>
    <property type="evidence" value="ECO:0007669"/>
    <property type="project" value="UniProtKB-KW"/>
</dbReference>
<dbReference type="Pfam" id="PF02867">
    <property type="entry name" value="Ribonuc_red_lgC"/>
    <property type="match status" value="3"/>
</dbReference>
<reference evidence="5" key="1">
    <citation type="submission" date="2025-08" db="UniProtKB">
        <authorList>
            <consortium name="RefSeq"/>
        </authorList>
    </citation>
    <scope>IDENTIFICATION</scope>
</reference>
<gene>
    <name evidence="5" type="primary">LOC103516780</name>
</gene>
<name>A0A3Q0JD53_DIACI</name>
<sequence>MRRVESDAQWSLMCPNACRGLSDSWGEKFDDLYKKYEAEGKFIRQVPARKLWFAILDSQIKYIYIYTHARPGAFAIYLEPWHGDIFDFLELKKNTGKEEFRARDLFYGLWIPDEFMRRVESDAQWSLMCPNTCRGLSDSWGEKFDDLYKKYEAEGKFIRQVPARKLWFAILDSQIETGTPYMLYKDACNRKSNQQNLGTIKCSNLCTEIVEYTSKDEVAVCNLASIALNMYINPADKTYNFTKLKDVAKIVTKNLNKIIDVNFYPVEEARNSNMRHRPIGIGVQGLADLFIQMRLPFDCNESRLLNKQIFETIYYGALEASCEIAARDGPYQTYEGSPVSQGILQYDMWGVTPTDLWDWAALKEKIAKHGVRNSLLIAPMPTASTAQILGNNESFEPYTSNIYSRRVLSGEFQVVNHHLLRDLVELGLWDDNMKDQLIVNNGSIQDIEGIPQKLKDLYKTVWEIPQKTVLDMAADRGAFIDQSQSLNIYMAEINYAKMSSMHFHGWKLGLKTGMYYLRTKPAANAIQFTIDKTKMANAMASKDARSQEEIQADQEQAMAAMICRRDNKEDCMMCGACIGVQGLADLFIQMRLPFDCNESRLLNKQIFETIYYGALEASCEIAARDGPYQTYEGSPVSQGILQYDMWGVTPTDLWDWAALKEKIAKHGVRNSLLIAPMPTASTAQILGNNESFEPYTSNIYSRRVLSGEFQVVNHHLLRDLVELGLWDDNMKDQLIVNNGSIQDIEGIPQKLKDLYKTVWEIPQKTVLDMAADRGAFIDQSQSLNIYMAEINYAKMSSMHFHGWKLGLKTGMYYLRTKPAANAIQFTIDKTKMANAMASKDTRSQEEIQADQEQAMAAMICRRDNKEDCMMCGA</sequence>
<dbReference type="GeneID" id="103516780"/>
<organism evidence="4 5">
    <name type="scientific">Diaphorina citri</name>
    <name type="common">Asian citrus psyllid</name>
    <dbReference type="NCBI Taxonomy" id="121845"/>
    <lineage>
        <taxon>Eukaryota</taxon>
        <taxon>Metazoa</taxon>
        <taxon>Ecdysozoa</taxon>
        <taxon>Arthropoda</taxon>
        <taxon>Hexapoda</taxon>
        <taxon>Insecta</taxon>
        <taxon>Pterygota</taxon>
        <taxon>Neoptera</taxon>
        <taxon>Paraneoptera</taxon>
        <taxon>Hemiptera</taxon>
        <taxon>Sternorrhyncha</taxon>
        <taxon>Psylloidea</taxon>
        <taxon>Psyllidae</taxon>
        <taxon>Diaphorininae</taxon>
        <taxon>Diaphorina</taxon>
    </lineage>
</organism>
<dbReference type="NCBIfam" id="TIGR02506">
    <property type="entry name" value="NrdE_NrdA"/>
    <property type="match status" value="1"/>
</dbReference>
<dbReference type="PROSITE" id="PS00089">
    <property type="entry name" value="RIBORED_LARGE"/>
    <property type="match status" value="2"/>
</dbReference>
<keyword evidence="2" id="KW-0215">Deoxyribonucleotide synthesis</keyword>
<dbReference type="GO" id="GO:0005971">
    <property type="term" value="C:ribonucleoside-diphosphate reductase complex"/>
    <property type="evidence" value="ECO:0007669"/>
    <property type="project" value="TreeGrafter"/>
</dbReference>
<evidence type="ECO:0000256" key="2">
    <source>
        <dbReference type="ARBA" id="ARBA00023116"/>
    </source>
</evidence>
<evidence type="ECO:0000313" key="4">
    <source>
        <dbReference type="Proteomes" id="UP000079169"/>
    </source>
</evidence>
<dbReference type="Gene3D" id="3.20.70.20">
    <property type="match status" value="3"/>
</dbReference>
<dbReference type="GO" id="GO:0004748">
    <property type="term" value="F:ribonucleoside-diphosphate reductase activity, thioredoxin disulfide as acceptor"/>
    <property type="evidence" value="ECO:0007669"/>
    <property type="project" value="TreeGrafter"/>
</dbReference>
<protein>
    <submittedName>
        <fullName evidence="5">Ribonucleoside-diphosphate reductase large subunit-like</fullName>
    </submittedName>
</protein>
<feature type="domain" description="Ribonucleotide reductase large subunit" evidence="3">
    <location>
        <begin position="656"/>
        <end position="678"/>
    </location>
</feature>
<dbReference type="PANTHER" id="PTHR11573:SF6">
    <property type="entry name" value="RIBONUCLEOSIDE-DIPHOSPHATE REDUCTASE LARGE SUBUNIT"/>
    <property type="match status" value="1"/>
</dbReference>
<feature type="domain" description="Ribonucleotide reductase large subunit" evidence="3">
    <location>
        <begin position="359"/>
        <end position="381"/>
    </location>
</feature>
<dbReference type="PaxDb" id="121845-A0A3Q0JD53"/>
<keyword evidence="4" id="KW-1185">Reference proteome</keyword>
<comment type="similarity">
    <text evidence="1">Belongs to the ribonucleoside diphosphate reductase large chain family.</text>
</comment>
<dbReference type="RefSeq" id="XP_026684878.1">
    <property type="nucleotide sequence ID" value="XM_026829077.1"/>
</dbReference>
<dbReference type="InterPro" id="IPR000788">
    <property type="entry name" value="RNR_lg_C"/>
</dbReference>
<dbReference type="Proteomes" id="UP000079169">
    <property type="component" value="Unplaced"/>
</dbReference>
<proteinExistence type="inferred from homology"/>